<dbReference type="SUPFAM" id="SSF53639">
    <property type="entry name" value="AraD/HMP-PK domain-like"/>
    <property type="match status" value="1"/>
</dbReference>
<reference evidence="3 4" key="1">
    <citation type="journal article" date="2020" name="Int. J. Syst. Evol. Microbiol.">
        <title>Novel acetic acid bacteria from cider fermentations: Acetobacter conturbans sp. nov. and Acetobacter fallax sp. nov.</title>
        <authorList>
            <person name="Sombolestani A.S."/>
            <person name="Cleenwerck I."/>
            <person name="Cnockaert M."/>
            <person name="Borremans W."/>
            <person name="Wieme A.D."/>
            <person name="De Vuyst L."/>
            <person name="Vandamme P."/>
        </authorList>
    </citation>
    <scope>NUCLEOTIDE SEQUENCE [LARGE SCALE GENOMIC DNA]</scope>
    <source>
        <strain evidence="3 4">LMG 30640</strain>
    </source>
</reference>
<organism evidence="3 4">
    <name type="scientific">Acetobacter musti</name>
    <dbReference type="NCBI Taxonomy" id="864732"/>
    <lineage>
        <taxon>Bacteria</taxon>
        <taxon>Pseudomonadati</taxon>
        <taxon>Pseudomonadota</taxon>
        <taxon>Alphaproteobacteria</taxon>
        <taxon>Acetobacterales</taxon>
        <taxon>Acetobacteraceae</taxon>
        <taxon>Acetobacter</taxon>
    </lineage>
</organism>
<dbReference type="Gene3D" id="3.40.225.10">
    <property type="entry name" value="Class II aldolase/adducin N-terminal domain"/>
    <property type="match status" value="1"/>
</dbReference>
<dbReference type="InterPro" id="IPR001303">
    <property type="entry name" value="Aldolase_II/adducin_N"/>
</dbReference>
<dbReference type="PANTHER" id="PTHR10672">
    <property type="entry name" value="ADDUCIN"/>
    <property type="match status" value="1"/>
</dbReference>
<evidence type="ECO:0000313" key="4">
    <source>
        <dbReference type="Proteomes" id="UP000635278"/>
    </source>
</evidence>
<dbReference type="Proteomes" id="UP000635278">
    <property type="component" value="Unassembled WGS sequence"/>
</dbReference>
<evidence type="ECO:0000313" key="3">
    <source>
        <dbReference type="EMBL" id="NHN84950.1"/>
    </source>
</evidence>
<dbReference type="PANTHER" id="PTHR10672:SF3">
    <property type="entry name" value="PROTEIN HU-LI TAI SHAO"/>
    <property type="match status" value="1"/>
</dbReference>
<evidence type="ECO:0000256" key="1">
    <source>
        <dbReference type="ARBA" id="ARBA00037961"/>
    </source>
</evidence>
<evidence type="ECO:0000259" key="2">
    <source>
        <dbReference type="SMART" id="SM01007"/>
    </source>
</evidence>
<proteinExistence type="inferred from homology"/>
<name>A0ABX0JSM9_9PROT</name>
<gene>
    <name evidence="3" type="ORF">GOB93_09885</name>
</gene>
<dbReference type="SMART" id="SM01007">
    <property type="entry name" value="Aldolase_II"/>
    <property type="match status" value="1"/>
</dbReference>
<comment type="caution">
    <text evidence="3">The sequence shown here is derived from an EMBL/GenBank/DDBJ whole genome shotgun (WGS) entry which is preliminary data.</text>
</comment>
<feature type="domain" description="Class II aldolase/adducin N-terminal" evidence="2">
    <location>
        <begin position="10"/>
        <end position="190"/>
    </location>
</feature>
<dbReference type="RefSeq" id="WP_173583344.1">
    <property type="nucleotide sequence ID" value="NZ_WOTB01000011.1"/>
</dbReference>
<protein>
    <submittedName>
        <fullName evidence="3">Class II aldolase/adducin family protein</fullName>
    </submittedName>
</protein>
<dbReference type="NCBIfam" id="NF005451">
    <property type="entry name" value="PRK07044.1"/>
    <property type="match status" value="1"/>
</dbReference>
<dbReference type="InterPro" id="IPR051017">
    <property type="entry name" value="Aldolase-II_Adducin_sf"/>
</dbReference>
<comment type="similarity">
    <text evidence="1">Belongs to the aldolase class II family.</text>
</comment>
<dbReference type="InterPro" id="IPR036409">
    <property type="entry name" value="Aldolase_II/adducin_N_sf"/>
</dbReference>
<keyword evidence="4" id="KW-1185">Reference proteome</keyword>
<dbReference type="Pfam" id="PF00596">
    <property type="entry name" value="Aldolase_II"/>
    <property type="match status" value="1"/>
</dbReference>
<accession>A0ABX0JSM9</accession>
<dbReference type="EMBL" id="WOTB01000011">
    <property type="protein sequence ID" value="NHN84950.1"/>
    <property type="molecule type" value="Genomic_DNA"/>
</dbReference>
<sequence>MNDEEWQARTDLAACYRLVASMGLDDLIYNHISMRVPGTDNQFLINPYGMLFDEITASCLVKIDIDGNKLDESPYEVNAAGFVIHGAVHAARPDAHCVLHVHSTASVAVSSQKSGLLPLSQFAMWFWKRQGFHDYEGVALDLDERCRLVRDLGSHPVLLMRNHGLLTVGQNPAAAFMMLYYFERAASIQLALQATAAGGPDAMPCMPPAEVCDRAAEQFWGHAGDILSPGVREWNGLLRRLERAGQSPDYRS</sequence>